<dbReference type="AlphaFoldDB" id="A0A4Y2PFD0"/>
<gene>
    <name evidence="14" type="ORF">AVEN_249667_1</name>
</gene>
<evidence type="ECO:0000256" key="13">
    <source>
        <dbReference type="SAM" id="Phobius"/>
    </source>
</evidence>
<keyword evidence="11 12" id="KW-0407">Ion channel</keyword>
<comment type="subcellular location">
    <subcellularLocation>
        <location evidence="1">Membrane</location>
        <topology evidence="1">Multi-pass membrane protein</topology>
    </subcellularLocation>
</comment>
<evidence type="ECO:0000313" key="14">
    <source>
        <dbReference type="EMBL" id="GBN49200.1"/>
    </source>
</evidence>
<evidence type="ECO:0000256" key="6">
    <source>
        <dbReference type="ARBA" id="ARBA00022989"/>
    </source>
</evidence>
<keyword evidence="5 12" id="KW-0812">Transmembrane</keyword>
<dbReference type="InterPro" id="IPR001873">
    <property type="entry name" value="ENaC"/>
</dbReference>
<comment type="caution">
    <text evidence="14">The sequence shown here is derived from an EMBL/GenBank/DDBJ whole genome shotgun (WGS) entry which is preliminary data.</text>
</comment>
<evidence type="ECO:0008006" key="16">
    <source>
        <dbReference type="Google" id="ProtNLM"/>
    </source>
</evidence>
<evidence type="ECO:0000256" key="2">
    <source>
        <dbReference type="ARBA" id="ARBA00007193"/>
    </source>
</evidence>
<dbReference type="PANTHER" id="PTHR11690:SF248">
    <property type="entry name" value="PICKPOCKET 17, ISOFORM A"/>
    <property type="match status" value="1"/>
</dbReference>
<keyword evidence="10 12" id="KW-0739">Sodium transport</keyword>
<evidence type="ECO:0000256" key="10">
    <source>
        <dbReference type="ARBA" id="ARBA00023201"/>
    </source>
</evidence>
<evidence type="ECO:0000256" key="4">
    <source>
        <dbReference type="ARBA" id="ARBA00022461"/>
    </source>
</evidence>
<keyword evidence="3 12" id="KW-0813">Transport</keyword>
<dbReference type="GO" id="GO:0015280">
    <property type="term" value="F:ligand-gated sodium channel activity"/>
    <property type="evidence" value="ECO:0007669"/>
    <property type="project" value="TreeGrafter"/>
</dbReference>
<evidence type="ECO:0000256" key="5">
    <source>
        <dbReference type="ARBA" id="ARBA00022692"/>
    </source>
</evidence>
<keyword evidence="7" id="KW-0915">Sodium</keyword>
<evidence type="ECO:0000256" key="1">
    <source>
        <dbReference type="ARBA" id="ARBA00004141"/>
    </source>
</evidence>
<evidence type="ECO:0000256" key="9">
    <source>
        <dbReference type="ARBA" id="ARBA00023136"/>
    </source>
</evidence>
<sequence>MENYNWTNYGTIRRKEARESKKEDRMLREKKRYLFKINQYKYQSFGPYLKNILKTSLITSIPEIAANKSWTKRIIKITVFIMCLIGFLYQTMNFLQMYWAYPTVVNVYVTNPFEIVQPAVTICNYNRKRRTFICTLPDNECVFLNAEEFCRIYPQYCPHLDPKQAFTGMAYLNDLMDWEYKWEYTYEECHNETMIDYCQIKLGQQKIPCKKSYKRIPVVDSKGDPNCCYTIESLVGEPNAEEDLYPNTFIIDFDINTQAEEYVMSSVPVMIQVKVHDRRAIVNPFSDGYSLEGGMQYNAYVSMVSVV</sequence>
<accession>A0A4Y2PFD0</accession>
<dbReference type="EMBL" id="BGPR01011020">
    <property type="protein sequence ID" value="GBN49200.1"/>
    <property type="molecule type" value="Genomic_DNA"/>
</dbReference>
<dbReference type="Pfam" id="PF00858">
    <property type="entry name" value="ASC"/>
    <property type="match status" value="1"/>
</dbReference>
<name>A0A4Y2PFD0_ARAVE</name>
<dbReference type="Proteomes" id="UP000499080">
    <property type="component" value="Unassembled WGS sequence"/>
</dbReference>
<dbReference type="GO" id="GO:0005886">
    <property type="term" value="C:plasma membrane"/>
    <property type="evidence" value="ECO:0007669"/>
    <property type="project" value="TreeGrafter"/>
</dbReference>
<keyword evidence="4 12" id="KW-0894">Sodium channel</keyword>
<comment type="similarity">
    <text evidence="2 12">Belongs to the amiloride-sensitive sodium channel (TC 1.A.6) family.</text>
</comment>
<dbReference type="OrthoDB" id="6425182at2759"/>
<keyword evidence="6 13" id="KW-1133">Transmembrane helix</keyword>
<protein>
    <recommendedName>
        <fullName evidence="16">Sodium channel protein Nach</fullName>
    </recommendedName>
</protein>
<organism evidence="14 15">
    <name type="scientific">Araneus ventricosus</name>
    <name type="common">Orbweaver spider</name>
    <name type="synonym">Epeira ventricosa</name>
    <dbReference type="NCBI Taxonomy" id="182803"/>
    <lineage>
        <taxon>Eukaryota</taxon>
        <taxon>Metazoa</taxon>
        <taxon>Ecdysozoa</taxon>
        <taxon>Arthropoda</taxon>
        <taxon>Chelicerata</taxon>
        <taxon>Arachnida</taxon>
        <taxon>Araneae</taxon>
        <taxon>Araneomorphae</taxon>
        <taxon>Entelegynae</taxon>
        <taxon>Araneoidea</taxon>
        <taxon>Araneidae</taxon>
        <taxon>Araneus</taxon>
    </lineage>
</organism>
<feature type="transmembrane region" description="Helical" evidence="13">
    <location>
        <begin position="77"/>
        <end position="101"/>
    </location>
</feature>
<evidence type="ECO:0000256" key="7">
    <source>
        <dbReference type="ARBA" id="ARBA00023053"/>
    </source>
</evidence>
<evidence type="ECO:0000256" key="11">
    <source>
        <dbReference type="ARBA" id="ARBA00023303"/>
    </source>
</evidence>
<keyword evidence="15" id="KW-1185">Reference proteome</keyword>
<reference evidence="14 15" key="1">
    <citation type="journal article" date="2019" name="Sci. Rep.">
        <title>Orb-weaving spider Araneus ventricosus genome elucidates the spidroin gene catalogue.</title>
        <authorList>
            <person name="Kono N."/>
            <person name="Nakamura H."/>
            <person name="Ohtoshi R."/>
            <person name="Moran D.A.P."/>
            <person name="Shinohara A."/>
            <person name="Yoshida Y."/>
            <person name="Fujiwara M."/>
            <person name="Mori M."/>
            <person name="Tomita M."/>
            <person name="Arakawa K."/>
        </authorList>
    </citation>
    <scope>NUCLEOTIDE SEQUENCE [LARGE SCALE GENOMIC DNA]</scope>
</reference>
<evidence type="ECO:0000256" key="8">
    <source>
        <dbReference type="ARBA" id="ARBA00023065"/>
    </source>
</evidence>
<dbReference type="PANTHER" id="PTHR11690">
    <property type="entry name" value="AMILORIDE-SENSITIVE SODIUM CHANNEL-RELATED"/>
    <property type="match status" value="1"/>
</dbReference>
<evidence type="ECO:0000313" key="15">
    <source>
        <dbReference type="Proteomes" id="UP000499080"/>
    </source>
</evidence>
<proteinExistence type="inferred from homology"/>
<evidence type="ECO:0000256" key="3">
    <source>
        <dbReference type="ARBA" id="ARBA00022448"/>
    </source>
</evidence>
<keyword evidence="8 12" id="KW-0406">Ion transport</keyword>
<evidence type="ECO:0000256" key="12">
    <source>
        <dbReference type="RuleBase" id="RU000679"/>
    </source>
</evidence>
<keyword evidence="9 13" id="KW-0472">Membrane</keyword>